<sequence>MDPESTFLTYVRHTLKKWSGFQEAINDGMGGPYSKEKESWIGTEVEKYFKQYSNVKPEEIEDYLGTMIENEFDTYFEDGSLEEVSKNFCTAYPLSLADPNHTIFREMHQKSNSVSTPRANGAAVLRTVSTPLQPEEIACEGIEKLSVNENFEEADGWTFVTKKNKKAS</sequence>
<comment type="similarity">
    <text evidence="2">Belongs to the TSR2 family.</text>
</comment>
<name>A0AAV6UT16_9ARAC</name>
<dbReference type="Pfam" id="PF10273">
    <property type="entry name" value="WGG"/>
    <property type="match status" value="1"/>
</dbReference>
<dbReference type="Proteomes" id="UP000827092">
    <property type="component" value="Unassembled WGS sequence"/>
</dbReference>
<protein>
    <recommendedName>
        <fullName evidence="3">Pre-rRNA-processing protein TSR2 homolog</fullName>
    </recommendedName>
</protein>
<evidence type="ECO:0000256" key="3">
    <source>
        <dbReference type="ARBA" id="ARBA00017551"/>
    </source>
</evidence>
<dbReference type="AlphaFoldDB" id="A0AAV6UT16"/>
<evidence type="ECO:0000256" key="2">
    <source>
        <dbReference type="ARBA" id="ARBA00006524"/>
    </source>
</evidence>
<dbReference type="InterPro" id="IPR019398">
    <property type="entry name" value="Pre-rRNA_process_TSR2"/>
</dbReference>
<keyword evidence="4" id="KW-0698">rRNA processing</keyword>
<accession>A0AAV6UT16</accession>
<evidence type="ECO:0000256" key="1">
    <source>
        <dbReference type="ARBA" id="ARBA00002210"/>
    </source>
</evidence>
<keyword evidence="6" id="KW-1185">Reference proteome</keyword>
<reference evidence="5 6" key="1">
    <citation type="journal article" date="2022" name="Nat. Ecol. Evol.">
        <title>A masculinizing supergene underlies an exaggerated male reproductive morph in a spider.</title>
        <authorList>
            <person name="Hendrickx F."/>
            <person name="De Corte Z."/>
            <person name="Sonet G."/>
            <person name="Van Belleghem S.M."/>
            <person name="Kostlbacher S."/>
            <person name="Vangestel C."/>
        </authorList>
    </citation>
    <scope>NUCLEOTIDE SEQUENCE [LARGE SCALE GENOMIC DNA]</scope>
    <source>
        <strain evidence="5">W744_W776</strain>
    </source>
</reference>
<dbReference type="EMBL" id="JAFNEN010000274">
    <property type="protein sequence ID" value="KAG8187349.1"/>
    <property type="molecule type" value="Genomic_DNA"/>
</dbReference>
<evidence type="ECO:0000313" key="6">
    <source>
        <dbReference type="Proteomes" id="UP000827092"/>
    </source>
</evidence>
<gene>
    <name evidence="5" type="ORF">JTE90_011711</name>
</gene>
<organism evidence="5 6">
    <name type="scientific">Oedothorax gibbosus</name>
    <dbReference type="NCBI Taxonomy" id="931172"/>
    <lineage>
        <taxon>Eukaryota</taxon>
        <taxon>Metazoa</taxon>
        <taxon>Ecdysozoa</taxon>
        <taxon>Arthropoda</taxon>
        <taxon>Chelicerata</taxon>
        <taxon>Arachnida</taxon>
        <taxon>Araneae</taxon>
        <taxon>Araneomorphae</taxon>
        <taxon>Entelegynae</taxon>
        <taxon>Araneoidea</taxon>
        <taxon>Linyphiidae</taxon>
        <taxon>Erigoninae</taxon>
        <taxon>Oedothorax</taxon>
    </lineage>
</organism>
<proteinExistence type="inferred from homology"/>
<dbReference type="PANTHER" id="PTHR21250">
    <property type="entry name" value="PRE-RRNA-PROCESSING PROTEIN TSR2 HOMOLOG"/>
    <property type="match status" value="1"/>
</dbReference>
<dbReference type="GO" id="GO:0006364">
    <property type="term" value="P:rRNA processing"/>
    <property type="evidence" value="ECO:0007669"/>
    <property type="project" value="UniProtKB-KW"/>
</dbReference>
<comment type="function">
    <text evidence="1">May be involved in 20S pre-rRNA processing.</text>
</comment>
<comment type="caution">
    <text evidence="5">The sequence shown here is derived from an EMBL/GenBank/DDBJ whole genome shotgun (WGS) entry which is preliminary data.</text>
</comment>
<evidence type="ECO:0000313" key="5">
    <source>
        <dbReference type="EMBL" id="KAG8187349.1"/>
    </source>
</evidence>
<evidence type="ECO:0000256" key="4">
    <source>
        <dbReference type="ARBA" id="ARBA00022552"/>
    </source>
</evidence>